<dbReference type="SUPFAM" id="SSF56112">
    <property type="entry name" value="Protein kinase-like (PK-like)"/>
    <property type="match status" value="1"/>
</dbReference>
<dbReference type="AlphaFoldDB" id="A0A089LW56"/>
<dbReference type="InterPro" id="IPR052396">
    <property type="entry name" value="Meiotic_Drive_Suppr_Kinase"/>
</dbReference>
<gene>
    <name evidence="1" type="ORF">PSTEL_10455</name>
</gene>
<keyword evidence="1" id="KW-0723">Serine/threonine-protein kinase</keyword>
<keyword evidence="2" id="KW-1185">Reference proteome</keyword>
<proteinExistence type="predicted"/>
<reference evidence="1 2" key="1">
    <citation type="submission" date="2014-08" db="EMBL/GenBank/DDBJ databases">
        <title>Comparative genomics of the Paenibacillus odorifer group.</title>
        <authorList>
            <person name="den Bakker H.C."/>
            <person name="Tsai Y.-C."/>
            <person name="Martin N."/>
            <person name="Korlach J."/>
            <person name="Wiedmann M."/>
        </authorList>
    </citation>
    <scope>NUCLEOTIDE SEQUENCE [LARGE SCALE GENOMIC DNA]</scope>
    <source>
        <strain evidence="1 2">DSM 14472</strain>
    </source>
</reference>
<keyword evidence="1" id="KW-0808">Transferase</keyword>
<accession>A0A089LW56</accession>
<sequence>MDKLLNSIHEELLEELILESVDPEEPIKVREVPESWRLLGSGNYAAVLYHPEYEDYAVKIYAPGRPGIREEAEVYTRLGSHPAFSELLHDGGSFLVLRRLRGITFYDCIKRGVPIAEQAVRDIDEALRDAKARGLHPHDVHAKNVMQLDGRGLVVDISDFLKREDCMMWEDFKKAYYRLYRPLASRHAVPVPDAVLQAVRRGYRLWRKSQGRSR</sequence>
<dbReference type="RefSeq" id="WP_038694978.1">
    <property type="nucleotide sequence ID" value="NZ_CP009286.1"/>
</dbReference>
<dbReference type="HOGENOM" id="CLU_091250_1_0_9"/>
<dbReference type="GO" id="GO:0004674">
    <property type="term" value="F:protein serine/threonine kinase activity"/>
    <property type="evidence" value="ECO:0007669"/>
    <property type="project" value="UniProtKB-KW"/>
</dbReference>
<dbReference type="STRING" id="169760.PSTEL_10455"/>
<dbReference type="Proteomes" id="UP000029507">
    <property type="component" value="Chromosome"/>
</dbReference>
<dbReference type="InterPro" id="IPR011009">
    <property type="entry name" value="Kinase-like_dom_sf"/>
</dbReference>
<name>A0A089LW56_9BACL</name>
<dbReference type="OrthoDB" id="529320at2"/>
<dbReference type="PANTHER" id="PTHR37171">
    <property type="entry name" value="SERINE/THREONINE-PROTEIN KINASE YRZF-RELATED"/>
    <property type="match status" value="1"/>
</dbReference>
<keyword evidence="1" id="KW-0418">Kinase</keyword>
<dbReference type="KEGG" id="pste:PSTEL_10455"/>
<dbReference type="PANTHER" id="PTHR37171:SF1">
    <property type="entry name" value="SERINE_THREONINE-PROTEIN KINASE YRZF-RELATED"/>
    <property type="match status" value="1"/>
</dbReference>
<evidence type="ECO:0000313" key="1">
    <source>
        <dbReference type="EMBL" id="AIQ63443.1"/>
    </source>
</evidence>
<dbReference type="EMBL" id="CP009286">
    <property type="protein sequence ID" value="AIQ63443.1"/>
    <property type="molecule type" value="Genomic_DNA"/>
</dbReference>
<organism evidence="1 2">
    <name type="scientific">Paenibacillus stellifer</name>
    <dbReference type="NCBI Taxonomy" id="169760"/>
    <lineage>
        <taxon>Bacteria</taxon>
        <taxon>Bacillati</taxon>
        <taxon>Bacillota</taxon>
        <taxon>Bacilli</taxon>
        <taxon>Bacillales</taxon>
        <taxon>Paenibacillaceae</taxon>
        <taxon>Paenibacillus</taxon>
    </lineage>
</organism>
<protein>
    <submittedName>
        <fullName evidence="1">Serine/threonine protein kinase</fullName>
    </submittedName>
</protein>
<evidence type="ECO:0000313" key="2">
    <source>
        <dbReference type="Proteomes" id="UP000029507"/>
    </source>
</evidence>